<dbReference type="InterPro" id="IPR036291">
    <property type="entry name" value="NAD(P)-bd_dom_sf"/>
</dbReference>
<evidence type="ECO:0000256" key="19">
    <source>
        <dbReference type="ARBA" id="ARBA00049386"/>
    </source>
</evidence>
<dbReference type="Gene3D" id="3.40.50.720">
    <property type="entry name" value="NAD(P)-binding Rossmann-like Domain"/>
    <property type="match status" value="1"/>
</dbReference>
<comment type="catalytic activity">
    <reaction evidence="15">
        <text>(2E)-dodecenoyl-CoA + NADPH + H(+) = dodecanoyl-CoA + NADP(+)</text>
        <dbReference type="Rhea" id="RHEA:44964"/>
        <dbReference type="ChEBI" id="CHEBI:15378"/>
        <dbReference type="ChEBI" id="CHEBI:57330"/>
        <dbReference type="ChEBI" id="CHEBI:57375"/>
        <dbReference type="ChEBI" id="CHEBI:57783"/>
        <dbReference type="ChEBI" id="CHEBI:58349"/>
    </reaction>
    <physiologicalReaction direction="left-to-right" evidence="15">
        <dbReference type="Rhea" id="RHEA:44965"/>
    </physiologicalReaction>
</comment>
<reference evidence="21 22" key="1">
    <citation type="journal article" date="2008" name="Nature">
        <title>Genome analysis of the platypus reveals unique signatures of evolution.</title>
        <authorList>
            <person name="Warren W.C."/>
            <person name="Hillier L.W."/>
            <person name="Marshall Graves J.A."/>
            <person name="Birney E."/>
            <person name="Ponting C.P."/>
            <person name="Grutzner F."/>
            <person name="Belov K."/>
            <person name="Miller W."/>
            <person name="Clarke L."/>
            <person name="Chinwalla A.T."/>
            <person name="Yang S.P."/>
            <person name="Heger A."/>
            <person name="Locke D.P."/>
            <person name="Miethke P."/>
            <person name="Waters P.D."/>
            <person name="Veyrunes F."/>
            <person name="Fulton L."/>
            <person name="Fulton B."/>
            <person name="Graves T."/>
            <person name="Wallis J."/>
            <person name="Puente X.S."/>
            <person name="Lopez-Otin C."/>
            <person name="Ordonez G.R."/>
            <person name="Eichler E.E."/>
            <person name="Chen L."/>
            <person name="Cheng Z."/>
            <person name="Deakin J.E."/>
            <person name="Alsop A."/>
            <person name="Thompson K."/>
            <person name="Kirby P."/>
            <person name="Papenfuss A.T."/>
            <person name="Wakefield M.J."/>
            <person name="Olender T."/>
            <person name="Lancet D."/>
            <person name="Huttley G.A."/>
            <person name="Smit A.F."/>
            <person name="Pask A."/>
            <person name="Temple-Smith P."/>
            <person name="Batzer M.A."/>
            <person name="Walker J.A."/>
            <person name="Konkel M.K."/>
            <person name="Harris R.S."/>
            <person name="Whittington C.M."/>
            <person name="Wong E.S."/>
            <person name="Gemmell N.J."/>
            <person name="Buschiazzo E."/>
            <person name="Vargas Jentzsch I.M."/>
            <person name="Merkel A."/>
            <person name="Schmitz J."/>
            <person name="Zemann A."/>
            <person name="Churakov G."/>
            <person name="Kriegs J.O."/>
            <person name="Brosius J."/>
            <person name="Murchison E.P."/>
            <person name="Sachidanandam R."/>
            <person name="Smith C."/>
            <person name="Hannon G.J."/>
            <person name="Tsend-Ayush E."/>
            <person name="McMillan D."/>
            <person name="Attenborough R."/>
            <person name="Rens W."/>
            <person name="Ferguson-Smith M."/>
            <person name="Lefevre C.M."/>
            <person name="Sharp J.A."/>
            <person name="Nicholas K.R."/>
            <person name="Ray D.A."/>
            <person name="Kube M."/>
            <person name="Reinhardt R."/>
            <person name="Pringle T.H."/>
            <person name="Taylor J."/>
            <person name="Jones R.C."/>
            <person name="Nixon B."/>
            <person name="Dacheux J.L."/>
            <person name="Niwa H."/>
            <person name="Sekita Y."/>
            <person name="Huang X."/>
            <person name="Stark A."/>
            <person name="Kheradpour P."/>
            <person name="Kellis M."/>
            <person name="Flicek P."/>
            <person name="Chen Y."/>
            <person name="Webber C."/>
            <person name="Hardison R."/>
            <person name="Nelson J."/>
            <person name="Hallsworth-Pepin K."/>
            <person name="Delehaunty K."/>
            <person name="Markovic C."/>
            <person name="Minx P."/>
            <person name="Feng Y."/>
            <person name="Kremitzki C."/>
            <person name="Mitreva M."/>
            <person name="Glasscock J."/>
            <person name="Wylie T."/>
            <person name="Wohldmann P."/>
            <person name="Thiru P."/>
            <person name="Nhan M.N."/>
            <person name="Pohl C.S."/>
            <person name="Smith S.M."/>
            <person name="Hou S."/>
            <person name="Nefedov M."/>
            <person name="de Jong P.J."/>
            <person name="Renfree M.B."/>
            <person name="Mardis E.R."/>
            <person name="Wilson R.K."/>
        </authorList>
    </citation>
    <scope>NUCLEOTIDE SEQUENCE [LARGE SCALE GENOMIC DNA]</scope>
    <source>
        <strain evidence="21 22">Glennie</strain>
    </source>
</reference>
<dbReference type="GO" id="GO:0005102">
    <property type="term" value="F:signaling receptor binding"/>
    <property type="evidence" value="ECO:0007669"/>
    <property type="project" value="Ensembl"/>
</dbReference>
<comment type="pathway">
    <text evidence="2">Lipid metabolism; fatty acid biosynthesis.</text>
</comment>
<dbReference type="PANTHER" id="PTHR24317">
    <property type="entry name" value="PEROXISOMAL TRANS-2-ENOYL-COA REDUCTASE"/>
    <property type="match status" value="1"/>
</dbReference>
<evidence type="ECO:0000256" key="7">
    <source>
        <dbReference type="ARBA" id="ARBA00023002"/>
    </source>
</evidence>
<comment type="catalytic activity">
    <reaction evidence="20">
        <text>(2E)-octenoyl-CoA + NADPH + H(+) = octanoyl-CoA + NADP(+)</text>
        <dbReference type="Rhea" id="RHEA:44952"/>
        <dbReference type="ChEBI" id="CHEBI:15378"/>
        <dbReference type="ChEBI" id="CHEBI:57386"/>
        <dbReference type="ChEBI" id="CHEBI:57783"/>
        <dbReference type="ChEBI" id="CHEBI:58349"/>
        <dbReference type="ChEBI" id="CHEBI:62242"/>
    </reaction>
    <physiologicalReaction direction="left-to-right" evidence="20">
        <dbReference type="Rhea" id="RHEA:44953"/>
    </physiologicalReaction>
</comment>
<dbReference type="PANTHER" id="PTHR24317:SF7">
    <property type="entry name" value="PEROXISOMAL TRANS-2-ENOYL-COA REDUCTASE"/>
    <property type="match status" value="1"/>
</dbReference>
<dbReference type="PRINTS" id="PR00080">
    <property type="entry name" value="SDRFAMILY"/>
</dbReference>
<dbReference type="GeneTree" id="ENSGT00940000156882"/>
<dbReference type="AlphaFoldDB" id="A0A6I8PFR6"/>
<evidence type="ECO:0000256" key="13">
    <source>
        <dbReference type="ARBA" id="ARBA00038849"/>
    </source>
</evidence>
<dbReference type="GO" id="GO:0033306">
    <property type="term" value="P:phytol metabolic process"/>
    <property type="evidence" value="ECO:0007669"/>
    <property type="project" value="Ensembl"/>
</dbReference>
<keyword evidence="8" id="KW-0443">Lipid metabolism</keyword>
<dbReference type="InterPro" id="IPR052388">
    <property type="entry name" value="Peroxisomal_t2-enoyl-CoA_red"/>
</dbReference>
<evidence type="ECO:0000256" key="10">
    <source>
        <dbReference type="ARBA" id="ARBA00023160"/>
    </source>
</evidence>
<dbReference type="GO" id="GO:0006633">
    <property type="term" value="P:fatty acid biosynthetic process"/>
    <property type="evidence" value="ECO:0007669"/>
    <property type="project" value="UniProtKB-KW"/>
</dbReference>
<comment type="catalytic activity">
    <reaction evidence="16">
        <text>(2E)-tetradecenoyl-CoA + NADPH + H(+) = tetradecanoyl-CoA + NADP(+)</text>
        <dbReference type="Rhea" id="RHEA:44968"/>
        <dbReference type="ChEBI" id="CHEBI:15378"/>
        <dbReference type="ChEBI" id="CHEBI:57385"/>
        <dbReference type="ChEBI" id="CHEBI:57783"/>
        <dbReference type="ChEBI" id="CHEBI:58349"/>
        <dbReference type="ChEBI" id="CHEBI:61405"/>
    </reaction>
    <physiologicalReaction direction="left-to-right" evidence="16">
        <dbReference type="Rhea" id="RHEA:44969"/>
    </physiologicalReaction>
</comment>
<comment type="catalytic activity">
    <reaction evidence="19">
        <text>(2E)-decenoyl-CoA + NADPH + H(+) = decanoyl-CoA + NADP(+)</text>
        <dbReference type="Rhea" id="RHEA:44960"/>
        <dbReference type="ChEBI" id="CHEBI:15378"/>
        <dbReference type="ChEBI" id="CHEBI:57783"/>
        <dbReference type="ChEBI" id="CHEBI:58349"/>
        <dbReference type="ChEBI" id="CHEBI:61406"/>
        <dbReference type="ChEBI" id="CHEBI:61430"/>
    </reaction>
    <physiologicalReaction direction="left-to-right" evidence="19">
        <dbReference type="Rhea" id="RHEA:44961"/>
    </physiologicalReaction>
</comment>
<evidence type="ECO:0000256" key="8">
    <source>
        <dbReference type="ARBA" id="ARBA00023098"/>
    </source>
</evidence>
<dbReference type="EC" id="1.3.1.38" evidence="13"/>
<evidence type="ECO:0000256" key="9">
    <source>
        <dbReference type="ARBA" id="ARBA00023140"/>
    </source>
</evidence>
<evidence type="ECO:0000256" key="14">
    <source>
        <dbReference type="ARBA" id="ARBA00041063"/>
    </source>
</evidence>
<dbReference type="GO" id="GO:0019166">
    <property type="term" value="F:trans-2-enoyl-CoA reductase (NADPH) activity"/>
    <property type="evidence" value="ECO:0007669"/>
    <property type="project" value="UniProtKB-EC"/>
</dbReference>
<protein>
    <recommendedName>
        <fullName evidence="14">Peroxisomal trans-2-enoyl-CoA reductase</fullName>
        <ecNumber evidence="13">1.3.1.38</ecNumber>
    </recommendedName>
</protein>
<keyword evidence="4" id="KW-0597">Phosphoprotein</keyword>
<dbReference type="SUPFAM" id="SSF51735">
    <property type="entry name" value="NAD(P)-binding Rossmann-fold domains"/>
    <property type="match status" value="1"/>
</dbReference>
<dbReference type="InterPro" id="IPR002347">
    <property type="entry name" value="SDR_fam"/>
</dbReference>
<evidence type="ECO:0000256" key="15">
    <source>
        <dbReference type="ARBA" id="ARBA00047570"/>
    </source>
</evidence>
<comment type="subcellular location">
    <subcellularLocation>
        <location evidence="1">Peroxisome</location>
    </subcellularLocation>
</comment>
<dbReference type="Bgee" id="ENSOANG00000046612">
    <property type="expression patterns" value="Expressed in liver and 7 other cell types or tissues"/>
</dbReference>
<keyword evidence="3" id="KW-0444">Lipid biosynthesis</keyword>
<reference evidence="21" key="2">
    <citation type="submission" date="2025-08" db="UniProtKB">
        <authorList>
            <consortium name="Ensembl"/>
        </authorList>
    </citation>
    <scope>IDENTIFICATION</scope>
    <source>
        <strain evidence="21">Glennie</strain>
    </source>
</reference>
<evidence type="ECO:0000256" key="18">
    <source>
        <dbReference type="ARBA" id="ARBA00049251"/>
    </source>
</evidence>
<keyword evidence="22" id="KW-1185">Reference proteome</keyword>
<comment type="function">
    <text evidence="11">Participates in chain elongation of fatty acids. Catalyzes the reduction of trans-2-enoyl-CoAs of varying chain lengths from 6:1 to 16:1, having maximum activity with 10:1 CoA. Has no 2,4-dienoyl-CoA reductase activity.</text>
</comment>
<keyword evidence="5" id="KW-0276">Fatty acid metabolism</keyword>
<dbReference type="PRINTS" id="PR00081">
    <property type="entry name" value="GDHRDH"/>
</dbReference>
<evidence type="ECO:0000256" key="2">
    <source>
        <dbReference type="ARBA" id="ARBA00005194"/>
    </source>
</evidence>
<comment type="catalytic activity">
    <reaction evidence="18">
        <text>a (2E)-enoyl-CoA + NADPH + H(+) = a 2,3-saturated acyl-CoA + NADP(+)</text>
        <dbReference type="Rhea" id="RHEA:33763"/>
        <dbReference type="ChEBI" id="CHEBI:15378"/>
        <dbReference type="ChEBI" id="CHEBI:57783"/>
        <dbReference type="ChEBI" id="CHEBI:58349"/>
        <dbReference type="ChEBI" id="CHEBI:58856"/>
        <dbReference type="ChEBI" id="CHEBI:65111"/>
        <dbReference type="EC" id="1.3.1.38"/>
    </reaction>
    <physiologicalReaction direction="left-to-right" evidence="18">
        <dbReference type="Rhea" id="RHEA:33764"/>
    </physiologicalReaction>
</comment>
<evidence type="ECO:0000256" key="5">
    <source>
        <dbReference type="ARBA" id="ARBA00022832"/>
    </source>
</evidence>
<evidence type="ECO:0000256" key="6">
    <source>
        <dbReference type="ARBA" id="ARBA00022857"/>
    </source>
</evidence>
<dbReference type="Pfam" id="PF13561">
    <property type="entry name" value="adh_short_C2"/>
    <property type="match status" value="1"/>
</dbReference>
<reference evidence="21" key="3">
    <citation type="submission" date="2025-09" db="UniProtKB">
        <authorList>
            <consortium name="Ensembl"/>
        </authorList>
    </citation>
    <scope>IDENTIFICATION</scope>
    <source>
        <strain evidence="21">Glennie</strain>
    </source>
</reference>
<evidence type="ECO:0000256" key="16">
    <source>
        <dbReference type="ARBA" id="ARBA00048686"/>
    </source>
</evidence>
<accession>A0A6I8PFR6</accession>
<evidence type="ECO:0000313" key="21">
    <source>
        <dbReference type="Ensembl" id="ENSOANP00000050888.1"/>
    </source>
</evidence>
<proteinExistence type="predicted"/>
<evidence type="ECO:0000256" key="4">
    <source>
        <dbReference type="ARBA" id="ARBA00022553"/>
    </source>
</evidence>
<comment type="subunit">
    <text evidence="12">Interacts with PEX5, probably required to target it into peroxisomes.</text>
</comment>
<name>A0A6I8PFR6_ORNAN</name>
<dbReference type="CDD" id="cd05369">
    <property type="entry name" value="TER_DECR_SDR_a"/>
    <property type="match status" value="1"/>
</dbReference>
<evidence type="ECO:0000256" key="20">
    <source>
        <dbReference type="ARBA" id="ARBA00049559"/>
    </source>
</evidence>
<keyword evidence="9" id="KW-0576">Peroxisome</keyword>
<dbReference type="FunFam" id="3.40.50.720:FF:001861">
    <property type="entry name" value="Peroxisomal trans-2-enoyl-CoA reductase"/>
    <property type="match status" value="1"/>
</dbReference>
<dbReference type="InParanoid" id="A0A6I8PFR6"/>
<dbReference type="Ensembl" id="ENSOANT00000060623.1">
    <property type="protein sequence ID" value="ENSOANP00000050888.1"/>
    <property type="gene ID" value="ENSOANG00000046612.1"/>
</dbReference>
<gene>
    <name evidence="21" type="primary">PECR</name>
</gene>
<keyword evidence="10" id="KW-0275">Fatty acid biosynthesis</keyword>
<comment type="catalytic activity">
    <reaction evidence="17">
        <text>(2E)-hexenoyl-CoA + NADPH + H(+) = hexanoyl-CoA + NADP(+)</text>
        <dbReference type="Rhea" id="RHEA:44956"/>
        <dbReference type="ChEBI" id="CHEBI:15378"/>
        <dbReference type="ChEBI" id="CHEBI:57783"/>
        <dbReference type="ChEBI" id="CHEBI:58349"/>
        <dbReference type="ChEBI" id="CHEBI:62077"/>
        <dbReference type="ChEBI" id="CHEBI:62620"/>
    </reaction>
    <physiologicalReaction direction="left-to-right" evidence="17">
        <dbReference type="Rhea" id="RHEA:44957"/>
    </physiologicalReaction>
</comment>
<dbReference type="GO" id="GO:0005777">
    <property type="term" value="C:peroxisome"/>
    <property type="evidence" value="ECO:0007669"/>
    <property type="project" value="UniProtKB-SubCell"/>
</dbReference>
<keyword evidence="7" id="KW-0560">Oxidoreductase</keyword>
<keyword evidence="6" id="KW-0521">NADP</keyword>
<sequence length="327" mass="35624">MMMMTMVPIFGPAPLRASGSSTVRPGLNARRAQWKDERPRRPRLTRLRGCGPARGSWRGRPARCCRCNVIIASRQFDRLKSAAEDLTSKFSSDGSVRVTPVQCNIRKEEEVNTLVQTTLSLHGKINFLVNNGGGQFLSPAASITAKGWHAVVETNLTGTFYLCKAVYNAWMKDHGGSIVNIIVTLQSGFAGALHSGAARAGVANMTKTLALEWAASGVRINCVAPGMIFSQTAMDNYKEIGKELFERSFSNCPAKRLGVPEEISPLVCFLLSPAASYISGQTVNVDGGSSLYTRSWEIPDHDNWPEGPGDLSTVKKMKASWRSQSKL</sequence>
<evidence type="ECO:0000256" key="12">
    <source>
        <dbReference type="ARBA" id="ARBA00038622"/>
    </source>
</evidence>
<evidence type="ECO:0000313" key="22">
    <source>
        <dbReference type="Proteomes" id="UP000002279"/>
    </source>
</evidence>
<dbReference type="FunCoup" id="A0A6I8PFR6">
    <property type="interactions" value="308"/>
</dbReference>
<organism evidence="21 22">
    <name type="scientific">Ornithorhynchus anatinus</name>
    <name type="common">Duckbill platypus</name>
    <dbReference type="NCBI Taxonomy" id="9258"/>
    <lineage>
        <taxon>Eukaryota</taxon>
        <taxon>Metazoa</taxon>
        <taxon>Chordata</taxon>
        <taxon>Craniata</taxon>
        <taxon>Vertebrata</taxon>
        <taxon>Euteleostomi</taxon>
        <taxon>Mammalia</taxon>
        <taxon>Monotremata</taxon>
        <taxon>Ornithorhynchidae</taxon>
        <taxon>Ornithorhynchus</taxon>
    </lineage>
</organism>
<evidence type="ECO:0000256" key="17">
    <source>
        <dbReference type="ARBA" id="ARBA00049108"/>
    </source>
</evidence>
<evidence type="ECO:0000256" key="11">
    <source>
        <dbReference type="ARBA" id="ARBA00037124"/>
    </source>
</evidence>
<evidence type="ECO:0000256" key="1">
    <source>
        <dbReference type="ARBA" id="ARBA00004275"/>
    </source>
</evidence>
<evidence type="ECO:0000256" key="3">
    <source>
        <dbReference type="ARBA" id="ARBA00022516"/>
    </source>
</evidence>
<dbReference type="Proteomes" id="UP000002279">
    <property type="component" value="Chromosome 1"/>
</dbReference>